<dbReference type="InterPro" id="IPR028082">
    <property type="entry name" value="Peripla_BP_I"/>
</dbReference>
<dbReference type="GO" id="GO:0000976">
    <property type="term" value="F:transcription cis-regulatory region binding"/>
    <property type="evidence" value="ECO:0007669"/>
    <property type="project" value="TreeGrafter"/>
</dbReference>
<dbReference type="PANTHER" id="PTHR30146">
    <property type="entry name" value="LACI-RELATED TRANSCRIPTIONAL REPRESSOR"/>
    <property type="match status" value="1"/>
</dbReference>
<keyword evidence="2" id="KW-0238">DNA-binding</keyword>
<evidence type="ECO:0000256" key="2">
    <source>
        <dbReference type="ARBA" id="ARBA00023125"/>
    </source>
</evidence>
<proteinExistence type="predicted"/>
<dbReference type="EMBL" id="LK995540">
    <property type="protein sequence ID" value="CED92387.1"/>
    <property type="molecule type" value="Genomic_DNA"/>
</dbReference>
<dbReference type="Gene3D" id="3.40.50.2300">
    <property type="match status" value="2"/>
</dbReference>
<protein>
    <submittedName>
        <fullName evidence="5">LacI transcription regulator</fullName>
    </submittedName>
</protein>
<sequence>MTTGSDTHRWGMVLARPRGLLTAESFWSENADGIEETLRGTSVLFFLHQVPGLCEELEVYRRWAAEAFVRGVILVNPLVDDPRPALLNELGLATLHAGVEQAAPGTASIVSDNAESTRGAMERLHELGHERIARVSGPEHLAHTLIRDTMARRVAQELGVELRIVPGDYSEASGQRATAELLKLPAATRPTAIIYDNDTMALAGLATASALGAVVPNDVSLIAWDDSSSCQLASPPITAIAQDVHAFGRTIAECVLRIESGQTSFEVPEPAHHWLRRASVAEVTPQP</sequence>
<evidence type="ECO:0000256" key="1">
    <source>
        <dbReference type="ARBA" id="ARBA00023015"/>
    </source>
</evidence>
<dbReference type="GO" id="GO:0003700">
    <property type="term" value="F:DNA-binding transcription factor activity"/>
    <property type="evidence" value="ECO:0007669"/>
    <property type="project" value="TreeGrafter"/>
</dbReference>
<organism evidence="5">
    <name type="scientific">Actinomyces succiniciruminis</name>
    <dbReference type="NCBI Taxonomy" id="1522002"/>
    <lineage>
        <taxon>Bacteria</taxon>
        <taxon>Bacillati</taxon>
        <taxon>Actinomycetota</taxon>
        <taxon>Actinomycetes</taxon>
        <taxon>Actinomycetales</taxon>
        <taxon>Actinomycetaceae</taxon>
        <taxon>Actinomyces</taxon>
    </lineage>
</organism>
<evidence type="ECO:0000256" key="3">
    <source>
        <dbReference type="ARBA" id="ARBA00023163"/>
    </source>
</evidence>
<dbReference type="Pfam" id="PF13377">
    <property type="entry name" value="Peripla_BP_3"/>
    <property type="match status" value="1"/>
</dbReference>
<keyword evidence="1" id="KW-0805">Transcription regulation</keyword>
<dbReference type="InterPro" id="IPR046335">
    <property type="entry name" value="LacI/GalR-like_sensor"/>
</dbReference>
<keyword evidence="3" id="KW-0804">Transcription</keyword>
<reference evidence="5" key="1">
    <citation type="submission" date="2014-07" db="EMBL/GenBank/DDBJ databases">
        <authorList>
            <person name="Zhang J.E."/>
            <person name="Yang H."/>
            <person name="Guo J."/>
            <person name="Deng Z."/>
            <person name="Luo H."/>
            <person name="Luo M."/>
            <person name="Zhao B."/>
        </authorList>
    </citation>
    <scope>NUCLEOTIDE SEQUENCE</scope>
    <source>
        <strain evidence="5">AM4</strain>
    </source>
</reference>
<accession>A0A1L7REA1</accession>
<name>A0A1L7REA1_9ACTO</name>
<dbReference type="SUPFAM" id="SSF53822">
    <property type="entry name" value="Periplasmic binding protein-like I"/>
    <property type="match status" value="1"/>
</dbReference>
<dbReference type="RefSeq" id="WP_210581820.1">
    <property type="nucleotide sequence ID" value="NZ_LK995540.1"/>
</dbReference>
<dbReference type="AlphaFoldDB" id="A0A1L7REA1"/>
<feature type="domain" description="Transcriptional regulator LacI/GalR-like sensor" evidence="4">
    <location>
        <begin position="122"/>
        <end position="279"/>
    </location>
</feature>
<evidence type="ECO:0000313" key="5">
    <source>
        <dbReference type="EMBL" id="CED92387.1"/>
    </source>
</evidence>
<gene>
    <name evidence="5" type="ORF">AAM4_2555</name>
</gene>
<dbReference type="PANTHER" id="PTHR30146:SF155">
    <property type="entry name" value="ALANINE RACEMASE"/>
    <property type="match status" value="1"/>
</dbReference>
<evidence type="ECO:0000259" key="4">
    <source>
        <dbReference type="Pfam" id="PF13377"/>
    </source>
</evidence>